<feature type="domain" description="U3 small nucleolar RNA-associated protein 13 C-terminal" evidence="7">
    <location>
        <begin position="670"/>
        <end position="803"/>
    </location>
</feature>
<dbReference type="PROSITE" id="PS50294">
    <property type="entry name" value="WD_REPEATS_REGION"/>
    <property type="match status" value="10"/>
</dbReference>
<dbReference type="Pfam" id="PF08625">
    <property type="entry name" value="Utp13"/>
    <property type="match status" value="1"/>
</dbReference>
<protein>
    <submittedName>
        <fullName evidence="9">Transducin beta-like protein 3</fullName>
    </submittedName>
</protein>
<keyword evidence="8" id="KW-1185">Reference proteome</keyword>
<evidence type="ECO:0000313" key="8">
    <source>
        <dbReference type="Proteomes" id="UP000827889"/>
    </source>
</evidence>
<dbReference type="KEGG" id="rarg:115743488"/>
<dbReference type="SMART" id="SM00320">
    <property type="entry name" value="WD40"/>
    <property type="match status" value="12"/>
</dbReference>
<evidence type="ECO:0000259" key="7">
    <source>
        <dbReference type="Pfam" id="PF08625"/>
    </source>
</evidence>
<dbReference type="PROSITE" id="PS00678">
    <property type="entry name" value="WD_REPEATS_1"/>
    <property type="match status" value="3"/>
</dbReference>
<dbReference type="FunFam" id="2.130.10.10:FF:000794">
    <property type="entry name" value="Transducin family protein / WD-40 repeat family protein"/>
    <property type="match status" value="1"/>
</dbReference>
<gene>
    <name evidence="9" type="primary">LOC115743488</name>
</gene>
<proteinExistence type="predicted"/>
<dbReference type="GeneID" id="115743488"/>
<keyword evidence="2 5" id="KW-0853">WD repeat</keyword>
<dbReference type="CDD" id="cd00200">
    <property type="entry name" value="WD40"/>
    <property type="match status" value="2"/>
</dbReference>
<keyword evidence="4" id="KW-0539">Nucleus</keyword>
<organism evidence="8 9">
    <name type="scientific">Rhodamnia argentea</name>
    <dbReference type="NCBI Taxonomy" id="178133"/>
    <lineage>
        <taxon>Eukaryota</taxon>
        <taxon>Viridiplantae</taxon>
        <taxon>Streptophyta</taxon>
        <taxon>Embryophyta</taxon>
        <taxon>Tracheophyta</taxon>
        <taxon>Spermatophyta</taxon>
        <taxon>Magnoliopsida</taxon>
        <taxon>eudicotyledons</taxon>
        <taxon>Gunneridae</taxon>
        <taxon>Pentapetalae</taxon>
        <taxon>rosids</taxon>
        <taxon>malvids</taxon>
        <taxon>Myrtales</taxon>
        <taxon>Myrtaceae</taxon>
        <taxon>Myrtoideae</taxon>
        <taxon>Myrteae</taxon>
        <taxon>Australasian group</taxon>
        <taxon>Rhodamnia</taxon>
    </lineage>
</organism>
<feature type="repeat" description="WD" evidence="5">
    <location>
        <begin position="140"/>
        <end position="183"/>
    </location>
</feature>
<dbReference type="PRINTS" id="PR00320">
    <property type="entry name" value="GPROTEINBRPT"/>
</dbReference>
<dbReference type="FunFam" id="2.130.10.10:FF:001844">
    <property type="entry name" value="Transducin family protein / WD-40 repeat family protein"/>
    <property type="match status" value="1"/>
</dbReference>
<accession>A0A8B8PHG4</accession>
<dbReference type="SUPFAM" id="SSF50978">
    <property type="entry name" value="WD40 repeat-like"/>
    <property type="match status" value="2"/>
</dbReference>
<evidence type="ECO:0000256" key="3">
    <source>
        <dbReference type="ARBA" id="ARBA00022737"/>
    </source>
</evidence>
<feature type="repeat" description="WD" evidence="5">
    <location>
        <begin position="532"/>
        <end position="573"/>
    </location>
</feature>
<evidence type="ECO:0000256" key="4">
    <source>
        <dbReference type="ARBA" id="ARBA00023242"/>
    </source>
</evidence>
<dbReference type="OrthoDB" id="5414888at2759"/>
<dbReference type="InterPro" id="IPR013934">
    <property type="entry name" value="Utp13_C"/>
</dbReference>
<evidence type="ECO:0000256" key="2">
    <source>
        <dbReference type="ARBA" id="ARBA00022574"/>
    </source>
</evidence>
<feature type="repeat" description="WD" evidence="5">
    <location>
        <begin position="184"/>
        <end position="225"/>
    </location>
</feature>
<name>A0A8B8PHG4_9MYRT</name>
<evidence type="ECO:0000256" key="1">
    <source>
        <dbReference type="ARBA" id="ARBA00004604"/>
    </source>
</evidence>
<dbReference type="RefSeq" id="XP_030534139.1">
    <property type="nucleotide sequence ID" value="XM_030678279.2"/>
</dbReference>
<reference evidence="9" key="1">
    <citation type="submission" date="2025-08" db="UniProtKB">
        <authorList>
            <consortium name="RefSeq"/>
        </authorList>
    </citation>
    <scope>IDENTIFICATION</scope>
    <source>
        <tissue evidence="9">Leaf</tissue>
    </source>
</reference>
<keyword evidence="3" id="KW-0677">Repeat</keyword>
<dbReference type="InterPro" id="IPR036322">
    <property type="entry name" value="WD40_repeat_dom_sf"/>
</dbReference>
<feature type="compositionally biased region" description="Basic residues" evidence="6">
    <location>
        <begin position="852"/>
        <end position="869"/>
    </location>
</feature>
<feature type="repeat" description="WD" evidence="5">
    <location>
        <begin position="490"/>
        <end position="523"/>
    </location>
</feature>
<dbReference type="PROSITE" id="PS50082">
    <property type="entry name" value="WD_REPEATS_2"/>
    <property type="match status" value="10"/>
</dbReference>
<dbReference type="InterPro" id="IPR019775">
    <property type="entry name" value="WD40_repeat_CS"/>
</dbReference>
<dbReference type="AlphaFoldDB" id="A0A8B8PHG4"/>
<dbReference type="GO" id="GO:0000472">
    <property type="term" value="P:endonucleolytic cleavage to generate mature 5'-end of SSU-rRNA from (SSU-rRNA, 5.8S rRNA, LSU-rRNA)"/>
    <property type="evidence" value="ECO:0007669"/>
    <property type="project" value="TreeGrafter"/>
</dbReference>
<comment type="subcellular location">
    <subcellularLocation>
        <location evidence="1">Nucleus</location>
        <location evidence="1">Nucleolus</location>
    </subcellularLocation>
</comment>
<dbReference type="Proteomes" id="UP000827889">
    <property type="component" value="Chromosome 7"/>
</dbReference>
<dbReference type="GO" id="GO:0032040">
    <property type="term" value="C:small-subunit processome"/>
    <property type="evidence" value="ECO:0007669"/>
    <property type="project" value="InterPro"/>
</dbReference>
<dbReference type="PANTHER" id="PTHR19854">
    <property type="entry name" value="TRANSDUCIN BETA-LIKE 3"/>
    <property type="match status" value="1"/>
</dbReference>
<feature type="compositionally biased region" description="Basic and acidic residues" evidence="6">
    <location>
        <begin position="838"/>
        <end position="848"/>
    </location>
</feature>
<feature type="repeat" description="WD" evidence="5">
    <location>
        <begin position="574"/>
        <end position="615"/>
    </location>
</feature>
<feature type="repeat" description="WD" evidence="5">
    <location>
        <begin position="56"/>
        <end position="97"/>
    </location>
</feature>
<evidence type="ECO:0000313" key="9">
    <source>
        <dbReference type="RefSeq" id="XP_030534139.1"/>
    </source>
</evidence>
<dbReference type="InterPro" id="IPR020472">
    <property type="entry name" value="WD40_PAC1"/>
</dbReference>
<feature type="repeat" description="WD" evidence="5">
    <location>
        <begin position="392"/>
        <end position="436"/>
    </location>
</feature>
<dbReference type="Gene3D" id="2.130.10.10">
    <property type="entry name" value="YVTN repeat-like/Quinoprotein amine dehydrogenase"/>
    <property type="match status" value="4"/>
</dbReference>
<dbReference type="GO" id="GO:0000480">
    <property type="term" value="P:endonucleolytic cleavage in 5'-ETS of tricistronic rRNA transcript (SSU-rRNA, 5.8S rRNA, LSU-rRNA)"/>
    <property type="evidence" value="ECO:0007669"/>
    <property type="project" value="TreeGrafter"/>
</dbReference>
<dbReference type="InterPro" id="IPR001680">
    <property type="entry name" value="WD40_rpt"/>
</dbReference>
<feature type="repeat" description="WD" evidence="5">
    <location>
        <begin position="98"/>
        <end position="132"/>
    </location>
</feature>
<dbReference type="PANTHER" id="PTHR19854:SF15">
    <property type="entry name" value="TRANSDUCIN BETA-LIKE PROTEIN 3"/>
    <property type="match status" value="1"/>
</dbReference>
<sequence>MASLPFKKNYRCSQALQQFYAGGPFAVSSDGSFIACNCGDSIKIVDSFNASIRSSIDCGSDTITALSLSPDAKLLFSAGHSRQIRVWDLSTSNCLRSWKGHDGPVMSMACHVSGGLLATGGADRKVMVWDVDGGFCTHFFKGHGGVVSTMLFHPDSNRSLLFSGSDDGTIRVWDLLAKKCASTLRGHDSTVTSLAFSKDGSTLLAAGRDKVVSLWDLRSYACKKTIPMYEVLESVCVIHGGTVLASQLGLDDQLTVTKESAQNIHFITAGERGIVRIWKSEGSVCLFKQEYSDVTVSSDEDESRCGFSAAVMLPLDQGLLCVAADQQFLFYYPERQSEGMFSLTLRRRLVGYNEEIVDMKFLGEEENFLAVATNLEQVRVYELASMSCSYVLAGHTETVLCLDTCISSSGKTLIVTGSKDNSVRLWDSESRHCIGVGIGHMGAVGAVAFSRKRLDFFVSGSSDRTLKVWSLDGISEDGIDSTHLKAKAVVAAHDKDINSVAVSPNDSLVCSGSQDRTACVWRLPDLVSVVVLKGHKRGIWSVEFSPVDQCVLTASGDKTVKIWAISDGSCLKTFEGHISSVLKASFLTRGMQFVSCGADGLVKLWTVRTNECIATYDQHGDKVWALAVGKKTEMLATGGSDAVVNLWHDATASDKEEAFRKEEEGVLKGQELENAVSDADYTKAIELALELRRPHKLFQLFSELCRTREVGDRVDRILSALSSEEVRLLLEYVREWNTKPKLCHVAQSVLSQVFRILSPTGIVEIKGIGELLEGLIPYSQRHFSRMDRLVRSTYLLDYTLTGMSVIEPEVDRSAVHDGSPVNSGLENLEYGLLGENAGEEKNQNKELESGTSKKRRLPRFKDRSKKKSKNVASADAAVFSLRA</sequence>
<dbReference type="Pfam" id="PF00400">
    <property type="entry name" value="WD40"/>
    <property type="match status" value="10"/>
</dbReference>
<feature type="repeat" description="WD" evidence="5">
    <location>
        <begin position="437"/>
        <end position="472"/>
    </location>
</feature>
<dbReference type="GO" id="GO:0030686">
    <property type="term" value="C:90S preribosome"/>
    <property type="evidence" value="ECO:0007669"/>
    <property type="project" value="TreeGrafter"/>
</dbReference>
<evidence type="ECO:0000256" key="6">
    <source>
        <dbReference type="SAM" id="MobiDB-lite"/>
    </source>
</evidence>
<evidence type="ECO:0000256" key="5">
    <source>
        <dbReference type="PROSITE-ProRule" id="PRU00221"/>
    </source>
</evidence>
<dbReference type="GO" id="GO:0034511">
    <property type="term" value="F:U3 snoRNA binding"/>
    <property type="evidence" value="ECO:0007669"/>
    <property type="project" value="TreeGrafter"/>
</dbReference>
<feature type="repeat" description="WD" evidence="5">
    <location>
        <begin position="616"/>
        <end position="647"/>
    </location>
</feature>
<dbReference type="InterPro" id="IPR015943">
    <property type="entry name" value="WD40/YVTN_repeat-like_dom_sf"/>
</dbReference>
<feature type="region of interest" description="Disordered" evidence="6">
    <location>
        <begin position="835"/>
        <end position="870"/>
    </location>
</feature>